<reference evidence="1 2" key="1">
    <citation type="journal article" date="2018" name="Front. Plant Sci.">
        <title>Red Clover (Trifolium pratense) and Zigzag Clover (T. medium) - A Picture of Genomic Similarities and Differences.</title>
        <authorList>
            <person name="Dluhosova J."/>
            <person name="Istvanek J."/>
            <person name="Nedelnik J."/>
            <person name="Repkova J."/>
        </authorList>
    </citation>
    <scope>NUCLEOTIDE SEQUENCE [LARGE SCALE GENOMIC DNA]</scope>
    <source>
        <strain evidence="2">cv. 10/8</strain>
        <tissue evidence="1">Leaf</tissue>
    </source>
</reference>
<dbReference type="AlphaFoldDB" id="A0A392W7C8"/>
<feature type="non-terminal residue" evidence="1">
    <location>
        <position position="37"/>
    </location>
</feature>
<accession>A0A392W7C8</accession>
<name>A0A392W7C8_9FABA</name>
<dbReference type="EMBL" id="LXQA011418601">
    <property type="protein sequence ID" value="MCI96578.1"/>
    <property type="molecule type" value="Genomic_DNA"/>
</dbReference>
<dbReference type="Proteomes" id="UP000265520">
    <property type="component" value="Unassembled WGS sequence"/>
</dbReference>
<organism evidence="1 2">
    <name type="scientific">Trifolium medium</name>
    <dbReference type="NCBI Taxonomy" id="97028"/>
    <lineage>
        <taxon>Eukaryota</taxon>
        <taxon>Viridiplantae</taxon>
        <taxon>Streptophyta</taxon>
        <taxon>Embryophyta</taxon>
        <taxon>Tracheophyta</taxon>
        <taxon>Spermatophyta</taxon>
        <taxon>Magnoliopsida</taxon>
        <taxon>eudicotyledons</taxon>
        <taxon>Gunneridae</taxon>
        <taxon>Pentapetalae</taxon>
        <taxon>rosids</taxon>
        <taxon>fabids</taxon>
        <taxon>Fabales</taxon>
        <taxon>Fabaceae</taxon>
        <taxon>Papilionoideae</taxon>
        <taxon>50 kb inversion clade</taxon>
        <taxon>NPAAA clade</taxon>
        <taxon>Hologalegina</taxon>
        <taxon>IRL clade</taxon>
        <taxon>Trifolieae</taxon>
        <taxon>Trifolium</taxon>
    </lineage>
</organism>
<sequence>MYTPVRAVMCFVASDSSSSSDISSSDHVTFIPFFCFF</sequence>
<evidence type="ECO:0000313" key="1">
    <source>
        <dbReference type="EMBL" id="MCI96578.1"/>
    </source>
</evidence>
<proteinExistence type="predicted"/>
<evidence type="ECO:0000313" key="2">
    <source>
        <dbReference type="Proteomes" id="UP000265520"/>
    </source>
</evidence>
<protein>
    <submittedName>
        <fullName evidence="1">Uncharacterized protein</fullName>
    </submittedName>
</protein>
<comment type="caution">
    <text evidence="1">The sequence shown here is derived from an EMBL/GenBank/DDBJ whole genome shotgun (WGS) entry which is preliminary data.</text>
</comment>
<keyword evidence="2" id="KW-1185">Reference proteome</keyword>